<dbReference type="BioCyc" id="AMAC1300253:G12YX-3570-MONOMER"/>
<proteinExistence type="predicted"/>
<dbReference type="KEGG" id="amh:I633_22516"/>
<accession>S5ASS4</accession>
<evidence type="ECO:0000313" key="1">
    <source>
        <dbReference type="EMBL" id="AGP79923.1"/>
    </source>
</evidence>
<name>S5ASS4_9ALTE</name>
<dbReference type="HOGENOM" id="CLU_1615568_0_0_6"/>
<dbReference type="AlphaFoldDB" id="S5ASS4"/>
<sequence>MKNLLVLLLLLAGHVDANEYKDFLRADKEERWEMVRKNGKHMSDYVLNIKYAFPERCNTLEEANVFSMEMDRVSESVKRERVFFIPCGYKSPYSAKEAANVYEAVMVHDNDTAYVLYAYKSTSGMPFYASTTKIHKNPLLKMVEQGRQYSVKLFHNFTPNVKVY</sequence>
<reference evidence="1 2" key="1">
    <citation type="journal article" date="2013" name="Genome Biol. Evol.">
        <title>Genomic Diversity of "Deep Ecotype" Alteromonas macleodii Isolates: Evidence for Pan-Mediterranean Clonal Frames.</title>
        <authorList>
            <person name="Lopez-Perez M."/>
            <person name="Gonzaga A."/>
            <person name="Rodriguez-Valera F."/>
        </authorList>
    </citation>
    <scope>NUCLEOTIDE SEQUENCE [LARGE SCALE GENOMIC DNA]</scope>
    <source>
        <strain evidence="2">'English Channel 615'</strain>
        <plasmid evidence="2">Plasmid</plasmid>
    </source>
</reference>
<dbReference type="Proteomes" id="UP000014909">
    <property type="component" value="Plasmid unnamed"/>
</dbReference>
<evidence type="ECO:0000313" key="2">
    <source>
        <dbReference type="Proteomes" id="UP000014909"/>
    </source>
</evidence>
<dbReference type="PATRIC" id="fig|1300253.3.peg.4691"/>
<gene>
    <name evidence="1" type="ORF">I633_22516</name>
</gene>
<protein>
    <submittedName>
        <fullName evidence="1">Uncharacterized protein</fullName>
    </submittedName>
</protein>
<organism evidence="1 2">
    <name type="scientific">Alteromonas mediterranea 615</name>
    <dbReference type="NCBI Taxonomy" id="1300253"/>
    <lineage>
        <taxon>Bacteria</taxon>
        <taxon>Pseudomonadati</taxon>
        <taxon>Pseudomonadota</taxon>
        <taxon>Gammaproteobacteria</taxon>
        <taxon>Alteromonadales</taxon>
        <taxon>Alteromonadaceae</taxon>
        <taxon>Alteromonas/Salinimonas group</taxon>
        <taxon>Alteromonas</taxon>
    </lineage>
</organism>
<dbReference type="EMBL" id="CP004847">
    <property type="protein sequence ID" value="AGP79923.1"/>
    <property type="molecule type" value="Genomic_DNA"/>
</dbReference>
<keyword evidence="1" id="KW-0614">Plasmid</keyword>
<geneLocation type="plasmid" evidence="1">
    <name>unnamed</name>
</geneLocation>